<dbReference type="EMBL" id="UINC01001369">
    <property type="protein sequence ID" value="SUZ78841.1"/>
    <property type="molecule type" value="Genomic_DNA"/>
</dbReference>
<name>A0A381QHP0_9ZZZZ</name>
<feature type="domain" description="Cytidyltransferase-like" evidence="8">
    <location>
        <begin position="3"/>
        <end position="140"/>
    </location>
</feature>
<evidence type="ECO:0000256" key="7">
    <source>
        <dbReference type="ARBA" id="ARBA00023027"/>
    </source>
</evidence>
<evidence type="ECO:0000256" key="3">
    <source>
        <dbReference type="ARBA" id="ARBA00022679"/>
    </source>
</evidence>
<keyword evidence="6" id="KW-0067">ATP-binding</keyword>
<dbReference type="InterPro" id="IPR005248">
    <property type="entry name" value="NadD/NMNAT"/>
</dbReference>
<dbReference type="GO" id="GO:0009435">
    <property type="term" value="P:NAD+ biosynthetic process"/>
    <property type="evidence" value="ECO:0007669"/>
    <property type="project" value="UniProtKB-UniPathway"/>
</dbReference>
<dbReference type="InterPro" id="IPR004821">
    <property type="entry name" value="Cyt_trans-like"/>
</dbReference>
<comment type="pathway">
    <text evidence="1">Cofactor biosynthesis; NAD(+) biosynthesis.</text>
</comment>
<dbReference type="PANTHER" id="PTHR39321">
    <property type="entry name" value="NICOTINATE-NUCLEOTIDE ADENYLYLTRANSFERASE-RELATED"/>
    <property type="match status" value="1"/>
</dbReference>
<dbReference type="CDD" id="cd02165">
    <property type="entry name" value="NMNAT"/>
    <property type="match status" value="1"/>
</dbReference>
<keyword evidence="7" id="KW-0520">NAD</keyword>
<evidence type="ECO:0000256" key="1">
    <source>
        <dbReference type="ARBA" id="ARBA00004790"/>
    </source>
</evidence>
<keyword evidence="3" id="KW-0808">Transferase</keyword>
<gene>
    <name evidence="9" type="ORF">METZ01_LOCUS31695</name>
</gene>
<evidence type="ECO:0000256" key="2">
    <source>
        <dbReference type="ARBA" id="ARBA00022642"/>
    </source>
</evidence>
<evidence type="ECO:0000256" key="5">
    <source>
        <dbReference type="ARBA" id="ARBA00022741"/>
    </source>
</evidence>
<dbReference type="AlphaFoldDB" id="A0A381QHP0"/>
<reference evidence="9" key="1">
    <citation type="submission" date="2018-05" db="EMBL/GenBank/DDBJ databases">
        <authorList>
            <person name="Lanie J.A."/>
            <person name="Ng W.-L."/>
            <person name="Kazmierczak K.M."/>
            <person name="Andrzejewski T.M."/>
            <person name="Davidsen T.M."/>
            <person name="Wayne K.J."/>
            <person name="Tettelin H."/>
            <person name="Glass J.I."/>
            <person name="Rusch D."/>
            <person name="Podicherti R."/>
            <person name="Tsui H.-C.T."/>
            <person name="Winkler M.E."/>
        </authorList>
    </citation>
    <scope>NUCLEOTIDE SEQUENCE</scope>
</reference>
<evidence type="ECO:0000313" key="9">
    <source>
        <dbReference type="EMBL" id="SUZ78841.1"/>
    </source>
</evidence>
<dbReference type="PANTHER" id="PTHR39321:SF3">
    <property type="entry name" value="PHOSPHOPANTETHEINE ADENYLYLTRANSFERASE"/>
    <property type="match status" value="1"/>
</dbReference>
<dbReference type="SUPFAM" id="SSF52374">
    <property type="entry name" value="Nucleotidylyl transferase"/>
    <property type="match status" value="1"/>
</dbReference>
<accession>A0A381QHP0</accession>
<keyword evidence="4" id="KW-0548">Nucleotidyltransferase</keyword>
<dbReference type="GO" id="GO:0070566">
    <property type="term" value="F:adenylyltransferase activity"/>
    <property type="evidence" value="ECO:0007669"/>
    <property type="project" value="UniProtKB-ARBA"/>
</dbReference>
<dbReference type="InterPro" id="IPR014729">
    <property type="entry name" value="Rossmann-like_a/b/a_fold"/>
</dbReference>
<evidence type="ECO:0000256" key="6">
    <source>
        <dbReference type="ARBA" id="ARBA00022840"/>
    </source>
</evidence>
<proteinExistence type="predicted"/>
<dbReference type="Pfam" id="PF01467">
    <property type="entry name" value="CTP_transf_like"/>
    <property type="match status" value="1"/>
</dbReference>
<dbReference type="Gene3D" id="3.40.50.620">
    <property type="entry name" value="HUPs"/>
    <property type="match status" value="1"/>
</dbReference>
<evidence type="ECO:0000259" key="8">
    <source>
        <dbReference type="Pfam" id="PF01467"/>
    </source>
</evidence>
<sequence>MKKIELDELWLVVTPLNPFKNIENVSDELKRLEMVKSFCCNQKKIICSGVEFELSKPSYTADTLNFIVKQNPDTKFFVILGEDNLNSLHLWKDFDKILEHQICVYPRKNLKKRTNNLINHKMVKLYDAPTMDISSTLIRDLIRKNKSIKGLVPEEIFVKMGKI</sequence>
<keyword evidence="2" id="KW-0662">Pyridine nucleotide biosynthesis</keyword>
<evidence type="ECO:0000256" key="4">
    <source>
        <dbReference type="ARBA" id="ARBA00022695"/>
    </source>
</evidence>
<organism evidence="9">
    <name type="scientific">marine metagenome</name>
    <dbReference type="NCBI Taxonomy" id="408172"/>
    <lineage>
        <taxon>unclassified sequences</taxon>
        <taxon>metagenomes</taxon>
        <taxon>ecological metagenomes</taxon>
    </lineage>
</organism>
<protein>
    <recommendedName>
        <fullName evidence="8">Cytidyltransferase-like domain-containing protein</fullName>
    </recommendedName>
</protein>
<dbReference type="GO" id="GO:0005524">
    <property type="term" value="F:ATP binding"/>
    <property type="evidence" value="ECO:0007669"/>
    <property type="project" value="UniProtKB-KW"/>
</dbReference>
<keyword evidence="5" id="KW-0547">Nucleotide-binding</keyword>
<dbReference type="UniPathway" id="UPA00253"/>